<name>A0AAE0AG87_9ROSI</name>
<keyword evidence="1" id="KW-1133">Transmembrane helix</keyword>
<reference evidence="2" key="1">
    <citation type="journal article" date="2023" name="Plant J.">
        <title>Genome sequences and population genomics provide insights into the demographic history, inbreeding, and mutation load of two 'living fossil' tree species of Dipteronia.</title>
        <authorList>
            <person name="Feng Y."/>
            <person name="Comes H.P."/>
            <person name="Chen J."/>
            <person name="Zhu S."/>
            <person name="Lu R."/>
            <person name="Zhang X."/>
            <person name="Li P."/>
            <person name="Qiu J."/>
            <person name="Olsen K.M."/>
            <person name="Qiu Y."/>
        </authorList>
    </citation>
    <scope>NUCLEOTIDE SEQUENCE</scope>
    <source>
        <strain evidence="2">NBL</strain>
    </source>
</reference>
<evidence type="ECO:0000313" key="2">
    <source>
        <dbReference type="EMBL" id="KAK3212727.1"/>
    </source>
</evidence>
<keyword evidence="1" id="KW-0472">Membrane</keyword>
<comment type="caution">
    <text evidence="2">The sequence shown here is derived from an EMBL/GenBank/DDBJ whole genome shotgun (WGS) entry which is preliminary data.</text>
</comment>
<proteinExistence type="predicted"/>
<organism evidence="2 3">
    <name type="scientific">Dipteronia sinensis</name>
    <dbReference type="NCBI Taxonomy" id="43782"/>
    <lineage>
        <taxon>Eukaryota</taxon>
        <taxon>Viridiplantae</taxon>
        <taxon>Streptophyta</taxon>
        <taxon>Embryophyta</taxon>
        <taxon>Tracheophyta</taxon>
        <taxon>Spermatophyta</taxon>
        <taxon>Magnoliopsida</taxon>
        <taxon>eudicotyledons</taxon>
        <taxon>Gunneridae</taxon>
        <taxon>Pentapetalae</taxon>
        <taxon>rosids</taxon>
        <taxon>malvids</taxon>
        <taxon>Sapindales</taxon>
        <taxon>Sapindaceae</taxon>
        <taxon>Hippocastanoideae</taxon>
        <taxon>Acereae</taxon>
        <taxon>Dipteronia</taxon>
    </lineage>
</organism>
<evidence type="ECO:0000256" key="1">
    <source>
        <dbReference type="SAM" id="Phobius"/>
    </source>
</evidence>
<dbReference type="Proteomes" id="UP001281410">
    <property type="component" value="Unassembled WGS sequence"/>
</dbReference>
<protein>
    <recommendedName>
        <fullName evidence="4">Transmembrane protein</fullName>
    </recommendedName>
</protein>
<keyword evidence="3" id="KW-1185">Reference proteome</keyword>
<feature type="transmembrane region" description="Helical" evidence="1">
    <location>
        <begin position="80"/>
        <end position="108"/>
    </location>
</feature>
<sequence length="110" mass="12344">MHGELANHQTSSKRHHPPLCQKQHHPPLRHFLRLTNQLAYCVVSSFFMWPGVAVVAASCCFLVALVLVPLHGVCSVLLRLIVSVCLFCLFLRFVSLGPVLPFVSLFLVPW</sequence>
<accession>A0AAE0AG87</accession>
<dbReference type="AlphaFoldDB" id="A0AAE0AG87"/>
<evidence type="ECO:0008006" key="4">
    <source>
        <dbReference type="Google" id="ProtNLM"/>
    </source>
</evidence>
<evidence type="ECO:0000313" key="3">
    <source>
        <dbReference type="Proteomes" id="UP001281410"/>
    </source>
</evidence>
<keyword evidence="1" id="KW-0812">Transmembrane</keyword>
<gene>
    <name evidence="2" type="ORF">Dsin_017433</name>
</gene>
<dbReference type="EMBL" id="JANJYJ010000005">
    <property type="protein sequence ID" value="KAK3212727.1"/>
    <property type="molecule type" value="Genomic_DNA"/>
</dbReference>
<feature type="transmembrane region" description="Helical" evidence="1">
    <location>
        <begin position="38"/>
        <end position="68"/>
    </location>
</feature>